<name>A0A9E6RGS5_9HYPH</name>
<dbReference type="Proteomes" id="UP000825701">
    <property type="component" value="Chromosome"/>
</dbReference>
<evidence type="ECO:0000313" key="3">
    <source>
        <dbReference type="Proteomes" id="UP000825701"/>
    </source>
</evidence>
<sequence length="339" mass="37390">MRSGSKNVLIYGAYGNGNIGDQFQASSVEHHIRTLAPEIDVYATSNSSSQKQYEFSSQDHVLSADAIYDADQINRFDALVIGGGGLLASVHRPLQSADWVAKIRVPIILLGLGASQEVVGKCRALVEAASVVTGRDTYSCESLGEVRQDVELLNDPILMDARLDHLPSRAPDEIARLGVVPRKQTGRYEKVFRHLAEQIKRRDRVISMFPATDRASGALETLASARIIETRLMSEFAEAIDDCTGVVSARFHGCILALKRSRPCIGTINNLDELKSKVAELFKQVGHAHLLVNFNDTPLGRNHIAQKLASEYDHDLVRRSIALMRMDFDAKLTRILSTL</sequence>
<accession>A0A9E6RGS5</accession>
<dbReference type="AlphaFoldDB" id="A0A9E6RGS5"/>
<reference evidence="2" key="1">
    <citation type="submission" date="2021-08" db="EMBL/GenBank/DDBJ databases">
        <authorList>
            <person name="Zhang H."/>
            <person name="Xu M."/>
            <person name="Yu Z."/>
            <person name="Yang L."/>
            <person name="Cai Y."/>
        </authorList>
    </citation>
    <scope>NUCLEOTIDE SEQUENCE</scope>
    <source>
        <strain evidence="2">CHL1</strain>
    </source>
</reference>
<keyword evidence="2" id="KW-0808">Transferase</keyword>
<organism evidence="2 3">
    <name type="scientific">Chenggangzhangella methanolivorans</name>
    <dbReference type="NCBI Taxonomy" id="1437009"/>
    <lineage>
        <taxon>Bacteria</taxon>
        <taxon>Pseudomonadati</taxon>
        <taxon>Pseudomonadota</taxon>
        <taxon>Alphaproteobacteria</taxon>
        <taxon>Hyphomicrobiales</taxon>
        <taxon>Methylopilaceae</taxon>
        <taxon>Chenggangzhangella</taxon>
    </lineage>
</organism>
<evidence type="ECO:0000313" key="2">
    <source>
        <dbReference type="EMBL" id="QZO01176.1"/>
    </source>
</evidence>
<dbReference type="PANTHER" id="PTHR36836:SF1">
    <property type="entry name" value="COLANIC ACID BIOSYNTHESIS PROTEIN WCAK"/>
    <property type="match status" value="1"/>
</dbReference>
<dbReference type="PANTHER" id="PTHR36836">
    <property type="entry name" value="COLANIC ACID BIOSYNTHESIS PROTEIN WCAK"/>
    <property type="match status" value="1"/>
</dbReference>
<gene>
    <name evidence="2" type="ORF">K6K41_06415</name>
</gene>
<dbReference type="KEGG" id="cmet:K6K41_06415"/>
<protein>
    <submittedName>
        <fullName evidence="2">Polysaccharide pyruvyl transferase family protein</fullName>
    </submittedName>
</protein>
<evidence type="ECO:0000259" key="1">
    <source>
        <dbReference type="Pfam" id="PF04230"/>
    </source>
</evidence>
<dbReference type="RefSeq" id="WP_261404415.1">
    <property type="nucleotide sequence ID" value="NZ_CP081869.1"/>
</dbReference>
<dbReference type="EMBL" id="CP081869">
    <property type="protein sequence ID" value="QZO01176.1"/>
    <property type="molecule type" value="Genomic_DNA"/>
</dbReference>
<keyword evidence="3" id="KW-1185">Reference proteome</keyword>
<dbReference type="InterPro" id="IPR007345">
    <property type="entry name" value="Polysacch_pyruvyl_Trfase"/>
</dbReference>
<dbReference type="GO" id="GO:0016740">
    <property type="term" value="F:transferase activity"/>
    <property type="evidence" value="ECO:0007669"/>
    <property type="project" value="UniProtKB-KW"/>
</dbReference>
<dbReference type="Pfam" id="PF04230">
    <property type="entry name" value="PS_pyruv_trans"/>
    <property type="match status" value="1"/>
</dbReference>
<proteinExistence type="predicted"/>
<feature type="domain" description="Polysaccharide pyruvyl transferase" evidence="1">
    <location>
        <begin position="18"/>
        <end position="266"/>
    </location>
</feature>